<dbReference type="Proteomes" id="UP000054244">
    <property type="component" value="Unassembled WGS sequence"/>
</dbReference>
<evidence type="ECO:0000256" key="8">
    <source>
        <dbReference type="ARBA" id="ARBA00047306"/>
    </source>
</evidence>
<evidence type="ECO:0000256" key="10">
    <source>
        <dbReference type="ARBA" id="ARBA00048167"/>
    </source>
</evidence>
<evidence type="ECO:0000256" key="3">
    <source>
        <dbReference type="ARBA" id="ARBA00022603"/>
    </source>
</evidence>
<evidence type="ECO:0000256" key="4">
    <source>
        <dbReference type="ARBA" id="ARBA00022679"/>
    </source>
</evidence>
<dbReference type="EMBL" id="KL392955">
    <property type="protein sequence ID" value="KFP92294.1"/>
    <property type="molecule type" value="Genomic_DNA"/>
</dbReference>
<evidence type="ECO:0000313" key="12">
    <source>
        <dbReference type="Proteomes" id="UP000054244"/>
    </source>
</evidence>
<keyword evidence="12" id="KW-1185">Reference proteome</keyword>
<sequence length="166" mass="18172">MTSEVVENEFEFYSKAEKSGKTVPAAVDGMLGGYGHISSIDINSSRKFLQRFLRVEASAEAWVGWSWIEPVGHKLDSPRLKLPPGSSTCLKIREIPNHSLLVSSSGNSVLSNLCFAPPGHLTDNHLSDFLKRCRAGLRPNGIVVIKDNMAQEGVIMDDVDSSVCRD</sequence>
<proteinExistence type="inferred from homology"/>
<dbReference type="Gene3D" id="3.40.50.150">
    <property type="entry name" value="Vaccinia Virus protein VP39"/>
    <property type="match status" value="2"/>
</dbReference>
<comment type="subcellular location">
    <subcellularLocation>
        <location evidence="1">Nucleus</location>
    </subcellularLocation>
</comment>
<dbReference type="PANTHER" id="PTHR12753:SF1">
    <property type="entry name" value="N-TERMINAL XAA-PRO-LYS N-METHYLTRANSFERASE 1"/>
    <property type="match status" value="1"/>
</dbReference>
<reference evidence="11 12" key="1">
    <citation type="submission" date="2014-04" db="EMBL/GenBank/DDBJ databases">
        <title>Genome evolution of avian class.</title>
        <authorList>
            <person name="Zhang G."/>
            <person name="Li C."/>
        </authorList>
    </citation>
    <scope>NUCLEOTIDE SEQUENCE [LARGE SCALE GENOMIC DNA]</scope>
    <source>
        <strain evidence="11">BGI_N311</strain>
    </source>
</reference>
<dbReference type="EC" id="2.1.1.244" evidence="7"/>
<evidence type="ECO:0000256" key="1">
    <source>
        <dbReference type="ARBA" id="ARBA00004123"/>
    </source>
</evidence>
<evidence type="ECO:0000256" key="7">
    <source>
        <dbReference type="ARBA" id="ARBA00039112"/>
    </source>
</evidence>
<dbReference type="GO" id="GO:0005634">
    <property type="term" value="C:nucleus"/>
    <property type="evidence" value="ECO:0007669"/>
    <property type="project" value="UniProtKB-SubCell"/>
</dbReference>
<evidence type="ECO:0000256" key="9">
    <source>
        <dbReference type="ARBA" id="ARBA00047885"/>
    </source>
</evidence>
<evidence type="ECO:0000256" key="5">
    <source>
        <dbReference type="ARBA" id="ARBA00022691"/>
    </source>
</evidence>
<comment type="catalytic activity">
    <reaction evidence="8">
        <text>N-terminal L-seryl-L-prolyl-L-lysyl-[protein] + 3 S-adenosyl-L-methionine = N-terminal N,N,N-trimethyl-L-seryl-L-prolyl-L-lysyl-[protein] + 3 S-adenosyl-L-homocysteine + 3 H(+)</text>
        <dbReference type="Rhea" id="RHEA:54724"/>
        <dbReference type="Rhea" id="RHEA-COMP:13789"/>
        <dbReference type="Rhea" id="RHEA-COMP:13973"/>
        <dbReference type="ChEBI" id="CHEBI:15378"/>
        <dbReference type="ChEBI" id="CHEBI:57856"/>
        <dbReference type="ChEBI" id="CHEBI:59789"/>
        <dbReference type="ChEBI" id="CHEBI:138061"/>
        <dbReference type="ChEBI" id="CHEBI:138317"/>
        <dbReference type="EC" id="2.1.1.244"/>
    </reaction>
</comment>
<dbReference type="AlphaFoldDB" id="A0A091NTN5"/>
<comment type="similarity">
    <text evidence="2">Belongs to the methyltransferase superfamily. NTM1 family.</text>
</comment>
<dbReference type="PANTHER" id="PTHR12753">
    <property type="entry name" value="AD-003 - RELATED"/>
    <property type="match status" value="1"/>
</dbReference>
<evidence type="ECO:0000313" key="11">
    <source>
        <dbReference type="EMBL" id="KFP92294.1"/>
    </source>
</evidence>
<gene>
    <name evidence="11" type="ORF">N311_06074</name>
</gene>
<dbReference type="Pfam" id="PF05891">
    <property type="entry name" value="Methyltransf_PK"/>
    <property type="match status" value="2"/>
</dbReference>
<dbReference type="SUPFAM" id="SSF53335">
    <property type="entry name" value="S-adenosyl-L-methionine-dependent methyltransferases"/>
    <property type="match status" value="1"/>
</dbReference>
<keyword evidence="4 11" id="KW-0808">Transferase</keyword>
<name>A0A091NTN5_APAVI</name>
<dbReference type="GO" id="GO:0071885">
    <property type="term" value="F:N-terminal protein N-methyltransferase activity"/>
    <property type="evidence" value="ECO:0007669"/>
    <property type="project" value="UniProtKB-EC"/>
</dbReference>
<keyword evidence="6" id="KW-0539">Nucleus</keyword>
<accession>A0A091NTN5</accession>
<comment type="catalytic activity">
    <reaction evidence="9">
        <text>N-terminal L-prolyl-L-prolyl-L-lysyl-[protein] + 2 S-adenosyl-L-methionine = N-terminal N,N-dimethyl-L-prolyl-L-prolyl-L-lysyl-[protein] + 2 S-adenosyl-L-homocysteine + 2 H(+)</text>
        <dbReference type="Rhea" id="RHEA:54736"/>
        <dbReference type="Rhea" id="RHEA-COMP:13787"/>
        <dbReference type="Rhea" id="RHEA-COMP:13974"/>
        <dbReference type="ChEBI" id="CHEBI:15378"/>
        <dbReference type="ChEBI" id="CHEBI:57856"/>
        <dbReference type="ChEBI" id="CHEBI:59789"/>
        <dbReference type="ChEBI" id="CHEBI:138059"/>
        <dbReference type="ChEBI" id="CHEBI:138318"/>
        <dbReference type="EC" id="2.1.1.244"/>
    </reaction>
</comment>
<protein>
    <recommendedName>
        <fullName evidence="7">protein N-terminal methyltransferase</fullName>
        <ecNumber evidence="7">2.1.1.244</ecNumber>
    </recommendedName>
</protein>
<evidence type="ECO:0000256" key="6">
    <source>
        <dbReference type="ARBA" id="ARBA00023242"/>
    </source>
</evidence>
<dbReference type="InterPro" id="IPR029063">
    <property type="entry name" value="SAM-dependent_MTases_sf"/>
</dbReference>
<organism evidence="11 12">
    <name type="scientific">Apaloderma vittatum</name>
    <name type="common">Bar-tailed trogon</name>
    <dbReference type="NCBI Taxonomy" id="57397"/>
    <lineage>
        <taxon>Eukaryota</taxon>
        <taxon>Metazoa</taxon>
        <taxon>Chordata</taxon>
        <taxon>Craniata</taxon>
        <taxon>Vertebrata</taxon>
        <taxon>Euteleostomi</taxon>
        <taxon>Archelosauria</taxon>
        <taxon>Archosauria</taxon>
        <taxon>Dinosauria</taxon>
        <taxon>Saurischia</taxon>
        <taxon>Theropoda</taxon>
        <taxon>Coelurosauria</taxon>
        <taxon>Aves</taxon>
        <taxon>Neognathae</taxon>
        <taxon>Neoaves</taxon>
        <taxon>Telluraves</taxon>
        <taxon>Coraciimorphae</taxon>
        <taxon>Trogoniformes</taxon>
        <taxon>Trogonidae</taxon>
        <taxon>Apaloderma</taxon>
    </lineage>
</organism>
<feature type="non-terminal residue" evidence="11">
    <location>
        <position position="166"/>
    </location>
</feature>
<dbReference type="GO" id="GO:0005737">
    <property type="term" value="C:cytoplasm"/>
    <property type="evidence" value="ECO:0007669"/>
    <property type="project" value="TreeGrafter"/>
</dbReference>
<dbReference type="GO" id="GO:0032259">
    <property type="term" value="P:methylation"/>
    <property type="evidence" value="ECO:0007669"/>
    <property type="project" value="UniProtKB-KW"/>
</dbReference>
<dbReference type="InterPro" id="IPR008576">
    <property type="entry name" value="MeTrfase_NTM1"/>
</dbReference>
<evidence type="ECO:0000256" key="2">
    <source>
        <dbReference type="ARBA" id="ARBA00009059"/>
    </source>
</evidence>
<keyword evidence="5" id="KW-0949">S-adenosyl-L-methionine</keyword>
<comment type="catalytic activity">
    <reaction evidence="10">
        <text>N-terminal L-alanyl-L-prolyl-L-lysyl-[protein] + 3 S-adenosyl-L-methionine = N-terminal N,N,N-trimethyl-L-alanyl-L-prolyl-L-lysyl-[protein] + 3 S-adenosyl-L-homocysteine + 3 H(+)</text>
        <dbReference type="Rhea" id="RHEA:54712"/>
        <dbReference type="Rhea" id="RHEA-COMP:13785"/>
        <dbReference type="Rhea" id="RHEA-COMP:13971"/>
        <dbReference type="ChEBI" id="CHEBI:15378"/>
        <dbReference type="ChEBI" id="CHEBI:57856"/>
        <dbReference type="ChEBI" id="CHEBI:59789"/>
        <dbReference type="ChEBI" id="CHEBI:138057"/>
        <dbReference type="ChEBI" id="CHEBI:138315"/>
        <dbReference type="EC" id="2.1.1.244"/>
    </reaction>
</comment>
<keyword evidence="3 11" id="KW-0489">Methyltransferase</keyword>